<dbReference type="NCBIfam" id="TIGR00242">
    <property type="entry name" value="division/cell wall cluster transcriptional repressor MraZ"/>
    <property type="match status" value="1"/>
</dbReference>
<feature type="domain" description="SpoVT-AbrB" evidence="8">
    <location>
        <begin position="5"/>
        <end position="47"/>
    </location>
</feature>
<dbReference type="PANTHER" id="PTHR34701:SF1">
    <property type="entry name" value="TRANSCRIPTIONAL REGULATOR MRAZ"/>
    <property type="match status" value="1"/>
</dbReference>
<protein>
    <recommendedName>
        <fullName evidence="1 7">Transcriptional regulator MraZ</fullName>
    </recommendedName>
</protein>
<dbReference type="AlphaFoldDB" id="A0A0G1W110"/>
<dbReference type="HAMAP" id="MF_01008">
    <property type="entry name" value="MraZ"/>
    <property type="match status" value="1"/>
</dbReference>
<comment type="caution">
    <text evidence="9">The sequence shown here is derived from an EMBL/GenBank/DDBJ whole genome shotgun (WGS) entry which is preliminary data.</text>
</comment>
<dbReference type="CDD" id="cd16320">
    <property type="entry name" value="MraZ_N"/>
    <property type="match status" value="1"/>
</dbReference>
<dbReference type="GO" id="GO:2000143">
    <property type="term" value="P:negative regulation of DNA-templated transcription initiation"/>
    <property type="evidence" value="ECO:0007669"/>
    <property type="project" value="TreeGrafter"/>
</dbReference>
<keyword evidence="6 7" id="KW-0804">Transcription</keyword>
<dbReference type="CDD" id="cd16321">
    <property type="entry name" value="MraZ_C"/>
    <property type="match status" value="1"/>
</dbReference>
<dbReference type="InterPro" id="IPR035644">
    <property type="entry name" value="MraZ_C"/>
</dbReference>
<dbReference type="InterPro" id="IPR035642">
    <property type="entry name" value="MraZ_N"/>
</dbReference>
<gene>
    <name evidence="7" type="primary">mraZ</name>
    <name evidence="9" type="ORF">UY02_C0037G0004</name>
</gene>
<dbReference type="InterPro" id="IPR037914">
    <property type="entry name" value="SpoVT-AbrB_sf"/>
</dbReference>
<keyword evidence="4 7" id="KW-0805">Transcription regulation</keyword>
<dbReference type="InterPro" id="IPR038619">
    <property type="entry name" value="MraZ_sf"/>
</dbReference>
<evidence type="ECO:0000259" key="8">
    <source>
        <dbReference type="PROSITE" id="PS51740"/>
    </source>
</evidence>
<dbReference type="GO" id="GO:0005737">
    <property type="term" value="C:cytoplasm"/>
    <property type="evidence" value="ECO:0007669"/>
    <property type="project" value="UniProtKB-UniRule"/>
</dbReference>
<dbReference type="SUPFAM" id="SSF89447">
    <property type="entry name" value="AbrB/MazE/MraZ-like"/>
    <property type="match status" value="1"/>
</dbReference>
<comment type="similarity">
    <text evidence="7">Belongs to the MraZ family.</text>
</comment>
<dbReference type="GO" id="GO:0000976">
    <property type="term" value="F:transcription cis-regulatory region binding"/>
    <property type="evidence" value="ECO:0007669"/>
    <property type="project" value="TreeGrafter"/>
</dbReference>
<evidence type="ECO:0000313" key="10">
    <source>
        <dbReference type="Proteomes" id="UP000034682"/>
    </source>
</evidence>
<name>A0A0G1W110_9BACT</name>
<evidence type="ECO:0000256" key="6">
    <source>
        <dbReference type="ARBA" id="ARBA00023163"/>
    </source>
</evidence>
<dbReference type="PROSITE" id="PS51740">
    <property type="entry name" value="SPOVT_ABRB"/>
    <property type="match status" value="2"/>
</dbReference>
<sequence>MFLGEYTHAIDTKKRLSIPTRLRKELGDRAVLTRGPDHCLFLYPQSAWERIANKLSALSLGQADTRNFVRFTLSGASEVEFDGLGRITIPENLKQYSRLGNKAVVVGVNDRIEIWSPEGWEEIRKKTENNADQLAERLGELGVF</sequence>
<keyword evidence="2 7" id="KW-0963">Cytoplasm</keyword>
<evidence type="ECO:0000256" key="7">
    <source>
        <dbReference type="HAMAP-Rule" id="MF_01008"/>
    </source>
</evidence>
<dbReference type="GO" id="GO:0009295">
    <property type="term" value="C:nucleoid"/>
    <property type="evidence" value="ECO:0007669"/>
    <property type="project" value="UniProtKB-SubCell"/>
</dbReference>
<dbReference type="Proteomes" id="UP000034682">
    <property type="component" value="Unassembled WGS sequence"/>
</dbReference>
<evidence type="ECO:0000256" key="5">
    <source>
        <dbReference type="ARBA" id="ARBA00023125"/>
    </source>
</evidence>
<keyword evidence="3" id="KW-0677">Repeat</keyword>
<accession>A0A0G1W110</accession>
<evidence type="ECO:0000256" key="4">
    <source>
        <dbReference type="ARBA" id="ARBA00023015"/>
    </source>
</evidence>
<evidence type="ECO:0000256" key="2">
    <source>
        <dbReference type="ARBA" id="ARBA00022490"/>
    </source>
</evidence>
<feature type="domain" description="SpoVT-AbrB" evidence="8">
    <location>
        <begin position="76"/>
        <end position="119"/>
    </location>
</feature>
<comment type="subunit">
    <text evidence="7">Forms oligomers.</text>
</comment>
<organism evidence="9 10">
    <name type="scientific">Candidatus Giovannonibacteria bacterium GW2011_GWB1_47_6b</name>
    <dbReference type="NCBI Taxonomy" id="1618655"/>
    <lineage>
        <taxon>Bacteria</taxon>
        <taxon>Candidatus Giovannoniibacteriota</taxon>
    </lineage>
</organism>
<dbReference type="InterPro" id="IPR007159">
    <property type="entry name" value="SpoVT-AbrB_dom"/>
</dbReference>
<dbReference type="GO" id="GO:0003700">
    <property type="term" value="F:DNA-binding transcription factor activity"/>
    <property type="evidence" value="ECO:0007669"/>
    <property type="project" value="UniProtKB-UniRule"/>
</dbReference>
<evidence type="ECO:0000313" key="9">
    <source>
        <dbReference type="EMBL" id="KKU75985.1"/>
    </source>
</evidence>
<dbReference type="InterPro" id="IPR003444">
    <property type="entry name" value="MraZ"/>
</dbReference>
<dbReference type="EMBL" id="LCOK01000037">
    <property type="protein sequence ID" value="KKU75985.1"/>
    <property type="molecule type" value="Genomic_DNA"/>
</dbReference>
<evidence type="ECO:0000256" key="3">
    <source>
        <dbReference type="ARBA" id="ARBA00022737"/>
    </source>
</evidence>
<reference evidence="9 10" key="1">
    <citation type="journal article" date="2015" name="Nature">
        <title>rRNA introns, odd ribosomes, and small enigmatic genomes across a large radiation of phyla.</title>
        <authorList>
            <person name="Brown C.T."/>
            <person name="Hug L.A."/>
            <person name="Thomas B.C."/>
            <person name="Sharon I."/>
            <person name="Castelle C.J."/>
            <person name="Singh A."/>
            <person name="Wilkins M.J."/>
            <person name="Williams K.H."/>
            <person name="Banfield J.F."/>
        </authorList>
    </citation>
    <scope>NUCLEOTIDE SEQUENCE [LARGE SCALE GENOMIC DNA]</scope>
</reference>
<dbReference type="InterPro" id="IPR020603">
    <property type="entry name" value="MraZ_dom"/>
</dbReference>
<dbReference type="Pfam" id="PF02381">
    <property type="entry name" value="MraZ"/>
    <property type="match status" value="2"/>
</dbReference>
<evidence type="ECO:0000256" key="1">
    <source>
        <dbReference type="ARBA" id="ARBA00013860"/>
    </source>
</evidence>
<comment type="subcellular location">
    <subcellularLocation>
        <location evidence="7">Cytoplasm</location>
        <location evidence="7">Nucleoid</location>
    </subcellularLocation>
</comment>
<proteinExistence type="inferred from homology"/>
<dbReference type="PANTHER" id="PTHR34701">
    <property type="entry name" value="TRANSCRIPTIONAL REGULATOR MRAZ"/>
    <property type="match status" value="1"/>
</dbReference>
<keyword evidence="5 7" id="KW-0238">DNA-binding</keyword>
<dbReference type="Gene3D" id="3.40.1550.20">
    <property type="entry name" value="Transcriptional regulator MraZ domain"/>
    <property type="match status" value="1"/>
</dbReference>